<evidence type="ECO:0000313" key="2">
    <source>
        <dbReference type="Proteomes" id="UP000789860"/>
    </source>
</evidence>
<proteinExistence type="predicted"/>
<comment type="caution">
    <text evidence="1">The sequence shown here is derived from an EMBL/GenBank/DDBJ whole genome shotgun (WGS) entry which is preliminary data.</text>
</comment>
<evidence type="ECO:0000313" key="1">
    <source>
        <dbReference type="EMBL" id="CAG8711805.1"/>
    </source>
</evidence>
<feature type="non-terminal residue" evidence="1">
    <location>
        <position position="175"/>
    </location>
</feature>
<feature type="non-terminal residue" evidence="1">
    <location>
        <position position="1"/>
    </location>
</feature>
<gene>
    <name evidence="1" type="ORF">SCALOS_LOCUS10899</name>
</gene>
<reference evidence="1" key="1">
    <citation type="submission" date="2021-06" db="EMBL/GenBank/DDBJ databases">
        <authorList>
            <person name="Kallberg Y."/>
            <person name="Tangrot J."/>
            <person name="Rosling A."/>
        </authorList>
    </citation>
    <scope>NUCLEOTIDE SEQUENCE</scope>
    <source>
        <strain evidence="1">AU212A</strain>
    </source>
</reference>
<dbReference type="Proteomes" id="UP000789860">
    <property type="component" value="Unassembled WGS sequence"/>
</dbReference>
<dbReference type="EMBL" id="CAJVPM010043518">
    <property type="protein sequence ID" value="CAG8711805.1"/>
    <property type="molecule type" value="Genomic_DNA"/>
</dbReference>
<sequence length="175" mass="19824">FNPPFQPGTFIPQPVPTHVTTRSKTRPRSMSTDKKPLNIGGNSLPEIVSATSYEHLPWSPAVNFLANLAQSTVSKSMPYDEGQQIGDYIIGKVIGRGGFSTVREAIKMDNNYNMEKVAVKIVRKNQNSDCNDRIQALFDREIHIWRELSHPNIVQMIMLEEDEYATYVFCEYCPG</sequence>
<keyword evidence="2" id="KW-1185">Reference proteome</keyword>
<protein>
    <submittedName>
        <fullName evidence="1">6024_t:CDS:1</fullName>
    </submittedName>
</protein>
<name>A0ACA9PJC2_9GLOM</name>
<organism evidence="1 2">
    <name type="scientific">Scutellospora calospora</name>
    <dbReference type="NCBI Taxonomy" id="85575"/>
    <lineage>
        <taxon>Eukaryota</taxon>
        <taxon>Fungi</taxon>
        <taxon>Fungi incertae sedis</taxon>
        <taxon>Mucoromycota</taxon>
        <taxon>Glomeromycotina</taxon>
        <taxon>Glomeromycetes</taxon>
        <taxon>Diversisporales</taxon>
        <taxon>Gigasporaceae</taxon>
        <taxon>Scutellospora</taxon>
    </lineage>
</organism>
<accession>A0ACA9PJC2</accession>